<feature type="transmembrane region" description="Helical" evidence="6">
    <location>
        <begin position="326"/>
        <end position="349"/>
    </location>
</feature>
<feature type="transmembrane region" description="Helical" evidence="6">
    <location>
        <begin position="297"/>
        <end position="320"/>
    </location>
</feature>
<name>A0ABQ8GCK5_9PEZI</name>
<dbReference type="Proteomes" id="UP000774617">
    <property type="component" value="Unassembled WGS sequence"/>
</dbReference>
<evidence type="ECO:0000256" key="4">
    <source>
        <dbReference type="ARBA" id="ARBA00022989"/>
    </source>
</evidence>
<dbReference type="Gene3D" id="1.20.1250.20">
    <property type="entry name" value="MFS general substrate transporter like domains"/>
    <property type="match status" value="2"/>
</dbReference>
<feature type="transmembrane region" description="Helical" evidence="6">
    <location>
        <begin position="421"/>
        <end position="442"/>
    </location>
</feature>
<dbReference type="Pfam" id="PF07690">
    <property type="entry name" value="MFS_1"/>
    <property type="match status" value="1"/>
</dbReference>
<dbReference type="InterPro" id="IPR020846">
    <property type="entry name" value="MFS_dom"/>
</dbReference>
<feature type="transmembrane region" description="Helical" evidence="6">
    <location>
        <begin position="104"/>
        <end position="122"/>
    </location>
</feature>
<evidence type="ECO:0000256" key="1">
    <source>
        <dbReference type="ARBA" id="ARBA00004141"/>
    </source>
</evidence>
<feature type="transmembrane region" description="Helical" evidence="6">
    <location>
        <begin position="361"/>
        <end position="379"/>
    </location>
</feature>
<evidence type="ECO:0000256" key="5">
    <source>
        <dbReference type="ARBA" id="ARBA00023136"/>
    </source>
</evidence>
<dbReference type="EMBL" id="JAGTJR010000014">
    <property type="protein sequence ID" value="KAH7049400.1"/>
    <property type="molecule type" value="Genomic_DNA"/>
</dbReference>
<evidence type="ECO:0000259" key="7">
    <source>
        <dbReference type="PROSITE" id="PS50850"/>
    </source>
</evidence>
<dbReference type="InterPro" id="IPR036259">
    <property type="entry name" value="MFS_trans_sf"/>
</dbReference>
<dbReference type="PANTHER" id="PTHR43791">
    <property type="entry name" value="PERMEASE-RELATED"/>
    <property type="match status" value="1"/>
</dbReference>
<evidence type="ECO:0000256" key="2">
    <source>
        <dbReference type="ARBA" id="ARBA00022448"/>
    </source>
</evidence>
<keyword evidence="3 6" id="KW-0812">Transmembrane</keyword>
<accession>A0ABQ8GCK5</accession>
<feature type="transmembrane region" description="Helical" evidence="6">
    <location>
        <begin position="63"/>
        <end position="84"/>
    </location>
</feature>
<keyword evidence="2" id="KW-0813">Transport</keyword>
<evidence type="ECO:0000313" key="9">
    <source>
        <dbReference type="Proteomes" id="UP000774617"/>
    </source>
</evidence>
<feature type="transmembrane region" description="Helical" evidence="6">
    <location>
        <begin position="134"/>
        <end position="156"/>
    </location>
</feature>
<dbReference type="PROSITE" id="PS50850">
    <property type="entry name" value="MFS"/>
    <property type="match status" value="1"/>
</dbReference>
<keyword evidence="5 6" id="KW-0472">Membrane</keyword>
<feature type="transmembrane region" description="Helical" evidence="6">
    <location>
        <begin position="391"/>
        <end position="409"/>
    </location>
</feature>
<protein>
    <submittedName>
        <fullName evidence="8">Allantoate permease</fullName>
    </submittedName>
</protein>
<evidence type="ECO:0000256" key="6">
    <source>
        <dbReference type="SAM" id="Phobius"/>
    </source>
</evidence>
<feature type="transmembrane region" description="Helical" evidence="6">
    <location>
        <begin position="162"/>
        <end position="185"/>
    </location>
</feature>
<feature type="transmembrane region" description="Helical" evidence="6">
    <location>
        <begin position="197"/>
        <end position="216"/>
    </location>
</feature>
<keyword evidence="9" id="KW-1185">Reference proteome</keyword>
<organism evidence="8 9">
    <name type="scientific">Macrophomina phaseolina</name>
    <dbReference type="NCBI Taxonomy" id="35725"/>
    <lineage>
        <taxon>Eukaryota</taxon>
        <taxon>Fungi</taxon>
        <taxon>Dikarya</taxon>
        <taxon>Ascomycota</taxon>
        <taxon>Pezizomycotina</taxon>
        <taxon>Dothideomycetes</taxon>
        <taxon>Dothideomycetes incertae sedis</taxon>
        <taxon>Botryosphaeriales</taxon>
        <taxon>Botryosphaeriaceae</taxon>
        <taxon>Macrophomina</taxon>
    </lineage>
</organism>
<dbReference type="SUPFAM" id="SSF103473">
    <property type="entry name" value="MFS general substrate transporter"/>
    <property type="match status" value="1"/>
</dbReference>
<evidence type="ECO:0000256" key="3">
    <source>
        <dbReference type="ARBA" id="ARBA00022692"/>
    </source>
</evidence>
<feature type="transmembrane region" description="Helical" evidence="6">
    <location>
        <begin position="454"/>
        <end position="477"/>
    </location>
</feature>
<gene>
    <name evidence="8" type="ORF">B0J12DRAFT_719339</name>
</gene>
<comment type="caution">
    <text evidence="8">The sequence shown here is derived from an EMBL/GenBank/DDBJ whole genome shotgun (WGS) entry which is preliminary data.</text>
</comment>
<feature type="transmembrane region" description="Helical" evidence="6">
    <location>
        <begin position="228"/>
        <end position="248"/>
    </location>
</feature>
<feature type="domain" description="Major facilitator superfamily (MFS) profile" evidence="7">
    <location>
        <begin position="71"/>
        <end position="511"/>
    </location>
</feature>
<sequence>MPPRVLCSRTLVPNGLRRLALLRLRLRMTWQQITKFDVAARFLSTLDNAVTGIAITPKESRKVLWKIDLTILPLIWLSVIIAAVDKVVISNAAIYGMKADTHLAGNQFAWVGSIFHVGYLLFEYPASFLIQRLPVAKFFSATVLVWAIMMCCTAATHNFAGIAAVRFVMGMAEACLFPVCNIITVMWWKNSEQPVRIACWMSQFSSILTGVASYGIGNAHTSLASWRLLFLVLGGFSLLWALIVFLFLPDSPAQCRYMADREKFVCLQRVKGNNTGIEDKEIKWYQVRECLCDSKTWLLFLFGVAQNIPNGGVVTFAAIIVSGFGYSTLVTTLLGIPTGIIATAWSWIIAYPAGRFRNSRCVIAASCNLLAVACAMLMWKLPRSNKKGLLASYYVFYTYWGPYVIGSSLSMAKTSGHSKKVTMNAIFFLAYCTGSIIGPQVFRADDAPAYTHGHIGMVACLLVASASLLAYCTVCAFENRKRNDLPSGLNGVCEAFSGRTDKEKSDFRYTY</sequence>
<dbReference type="PANTHER" id="PTHR43791:SF97">
    <property type="entry name" value="ALLANTOATE TRANSPORTER, PUTATIVE (AFU_ORTHOLOGUE AFUA_1G14700)-RELATED"/>
    <property type="match status" value="1"/>
</dbReference>
<dbReference type="InterPro" id="IPR011701">
    <property type="entry name" value="MFS"/>
</dbReference>
<evidence type="ECO:0000313" key="8">
    <source>
        <dbReference type="EMBL" id="KAH7049400.1"/>
    </source>
</evidence>
<reference evidence="8 9" key="1">
    <citation type="journal article" date="2021" name="Nat. Commun.">
        <title>Genetic determinants of endophytism in the Arabidopsis root mycobiome.</title>
        <authorList>
            <person name="Mesny F."/>
            <person name="Miyauchi S."/>
            <person name="Thiergart T."/>
            <person name="Pickel B."/>
            <person name="Atanasova L."/>
            <person name="Karlsson M."/>
            <person name="Huettel B."/>
            <person name="Barry K.W."/>
            <person name="Haridas S."/>
            <person name="Chen C."/>
            <person name="Bauer D."/>
            <person name="Andreopoulos W."/>
            <person name="Pangilinan J."/>
            <person name="LaButti K."/>
            <person name="Riley R."/>
            <person name="Lipzen A."/>
            <person name="Clum A."/>
            <person name="Drula E."/>
            <person name="Henrissat B."/>
            <person name="Kohler A."/>
            <person name="Grigoriev I.V."/>
            <person name="Martin F.M."/>
            <person name="Hacquard S."/>
        </authorList>
    </citation>
    <scope>NUCLEOTIDE SEQUENCE [LARGE SCALE GENOMIC DNA]</scope>
    <source>
        <strain evidence="8 9">MPI-SDFR-AT-0080</strain>
    </source>
</reference>
<proteinExistence type="predicted"/>
<comment type="subcellular location">
    <subcellularLocation>
        <location evidence="1">Membrane</location>
        <topology evidence="1">Multi-pass membrane protein</topology>
    </subcellularLocation>
</comment>
<keyword evidence="4 6" id="KW-1133">Transmembrane helix</keyword>